<dbReference type="GeneID" id="108817174"/>
<dbReference type="RefSeq" id="XP_018445296.1">
    <property type="nucleotide sequence ID" value="XM_018589794.2"/>
</dbReference>
<dbReference type="Pfam" id="PF23282">
    <property type="entry name" value="WHD_ROQ1"/>
    <property type="match status" value="1"/>
</dbReference>
<evidence type="ECO:0000313" key="11">
    <source>
        <dbReference type="RefSeq" id="XP_018445295.1"/>
    </source>
</evidence>
<dbReference type="SMART" id="SM00255">
    <property type="entry name" value="TIR"/>
    <property type="match status" value="1"/>
</dbReference>
<dbReference type="InterPro" id="IPR042197">
    <property type="entry name" value="Apaf_helical"/>
</dbReference>
<keyword evidence="2" id="KW-0433">Leucine-rich repeat</keyword>
<evidence type="ECO:0000256" key="2">
    <source>
        <dbReference type="ARBA" id="ARBA00022614"/>
    </source>
</evidence>
<dbReference type="InterPro" id="IPR027417">
    <property type="entry name" value="P-loop_NTPase"/>
</dbReference>
<dbReference type="InterPro" id="IPR003593">
    <property type="entry name" value="AAA+_ATPase"/>
</dbReference>
<dbReference type="FunFam" id="3.40.50.10140:FF:000007">
    <property type="entry name" value="Disease resistance protein (TIR-NBS-LRR class)"/>
    <property type="match status" value="1"/>
</dbReference>
<evidence type="ECO:0000256" key="4">
    <source>
        <dbReference type="ARBA" id="ARBA00022801"/>
    </source>
</evidence>
<dbReference type="InterPro" id="IPR044974">
    <property type="entry name" value="Disease_R_plants"/>
</dbReference>
<evidence type="ECO:0000313" key="13">
    <source>
        <dbReference type="RefSeq" id="XP_018445298.1"/>
    </source>
</evidence>
<dbReference type="Gene3D" id="3.80.10.10">
    <property type="entry name" value="Ribonuclease Inhibitor"/>
    <property type="match status" value="2"/>
</dbReference>
<dbReference type="RefSeq" id="XP_018445299.1">
    <property type="nucleotide sequence ID" value="XM_018589797.2"/>
</dbReference>
<evidence type="ECO:0000313" key="10">
    <source>
        <dbReference type="RefSeq" id="XP_018445293.1"/>
    </source>
</evidence>
<evidence type="ECO:0000313" key="16">
    <source>
        <dbReference type="RefSeq" id="XP_018445303.1"/>
    </source>
</evidence>
<dbReference type="GO" id="GO:0007165">
    <property type="term" value="P:signal transduction"/>
    <property type="evidence" value="ECO:0007669"/>
    <property type="project" value="InterPro"/>
</dbReference>
<dbReference type="AlphaFoldDB" id="A0A6J0KCS6"/>
<dbReference type="InterPro" id="IPR058192">
    <property type="entry name" value="WHD_ROQ1-like"/>
</dbReference>
<keyword evidence="5" id="KW-0611">Plant defense</keyword>
<dbReference type="FunFam" id="3.40.50.300:FF:001002">
    <property type="entry name" value="Disease resistance protein (TIR-NBS-LRR class)"/>
    <property type="match status" value="1"/>
</dbReference>
<name>A0A6J0KCS6_RAPSA</name>
<dbReference type="RefSeq" id="XP_018445293.1">
    <property type="nucleotide sequence ID" value="XM_018589791.2"/>
</dbReference>
<evidence type="ECO:0000256" key="1">
    <source>
        <dbReference type="ARBA" id="ARBA00011982"/>
    </source>
</evidence>
<accession>A0A6J0KCS6</accession>
<dbReference type="RefSeq" id="XP_018445301.1">
    <property type="nucleotide sequence ID" value="XM_018589799.2"/>
</dbReference>
<keyword evidence="9" id="KW-1185">Reference proteome</keyword>
<comment type="catalytic activity">
    <reaction evidence="7">
        <text>NAD(+) + H2O = ADP-D-ribose + nicotinamide + H(+)</text>
        <dbReference type="Rhea" id="RHEA:16301"/>
        <dbReference type="ChEBI" id="CHEBI:15377"/>
        <dbReference type="ChEBI" id="CHEBI:15378"/>
        <dbReference type="ChEBI" id="CHEBI:17154"/>
        <dbReference type="ChEBI" id="CHEBI:57540"/>
        <dbReference type="ChEBI" id="CHEBI:57967"/>
        <dbReference type="EC" id="3.2.2.6"/>
    </reaction>
    <physiologicalReaction direction="left-to-right" evidence="7">
        <dbReference type="Rhea" id="RHEA:16302"/>
    </physiologicalReaction>
</comment>
<dbReference type="RefSeq" id="XP_018445295.1">
    <property type="nucleotide sequence ID" value="XM_018589793.2"/>
</dbReference>
<keyword evidence="6" id="KW-0520">NAD</keyword>
<dbReference type="Proteomes" id="UP000504610">
    <property type="component" value="Unplaced"/>
</dbReference>
<dbReference type="PROSITE" id="PS50104">
    <property type="entry name" value="TIR"/>
    <property type="match status" value="1"/>
</dbReference>
<dbReference type="InterPro" id="IPR002182">
    <property type="entry name" value="NB-ARC"/>
</dbReference>
<protein>
    <recommendedName>
        <fullName evidence="1">ADP-ribosyl cyclase/cyclic ADP-ribose hydrolase</fullName>
        <ecNumber evidence="1">3.2.2.6</ecNumber>
    </recommendedName>
</protein>
<dbReference type="SMART" id="SM00382">
    <property type="entry name" value="AAA"/>
    <property type="match status" value="1"/>
</dbReference>
<dbReference type="RefSeq" id="XP_018445303.1">
    <property type="nucleotide sequence ID" value="XM_018589801.2"/>
</dbReference>
<keyword evidence="4" id="KW-0378">Hydrolase</keyword>
<dbReference type="SUPFAM" id="SSF52540">
    <property type="entry name" value="P-loop containing nucleoside triphosphate hydrolases"/>
    <property type="match status" value="1"/>
</dbReference>
<dbReference type="KEGG" id="rsz:108817174"/>
<keyword evidence="3" id="KW-0677">Repeat</keyword>
<dbReference type="InterPro" id="IPR000157">
    <property type="entry name" value="TIR_dom"/>
</dbReference>
<dbReference type="InterPro" id="IPR035897">
    <property type="entry name" value="Toll_tir_struct_dom_sf"/>
</dbReference>
<evidence type="ECO:0000313" key="15">
    <source>
        <dbReference type="RefSeq" id="XP_018445301.1"/>
    </source>
</evidence>
<dbReference type="Gene3D" id="3.40.50.300">
    <property type="entry name" value="P-loop containing nucleotide triphosphate hydrolases"/>
    <property type="match status" value="1"/>
</dbReference>
<dbReference type="Pfam" id="PF07725">
    <property type="entry name" value="LRR_3"/>
    <property type="match status" value="1"/>
</dbReference>
<dbReference type="GO" id="GO:0061809">
    <property type="term" value="F:NAD+ nucleosidase activity, cyclic ADP-ribose generating"/>
    <property type="evidence" value="ECO:0007669"/>
    <property type="project" value="UniProtKB-EC"/>
</dbReference>
<dbReference type="Gene3D" id="1.10.8.430">
    <property type="entry name" value="Helical domain of apoptotic protease-activating factors"/>
    <property type="match status" value="1"/>
</dbReference>
<dbReference type="GO" id="GO:0043531">
    <property type="term" value="F:ADP binding"/>
    <property type="evidence" value="ECO:0007669"/>
    <property type="project" value="InterPro"/>
</dbReference>
<evidence type="ECO:0000256" key="6">
    <source>
        <dbReference type="ARBA" id="ARBA00023027"/>
    </source>
</evidence>
<evidence type="ECO:0000313" key="14">
    <source>
        <dbReference type="RefSeq" id="XP_018445299.1"/>
    </source>
</evidence>
<evidence type="ECO:0000256" key="3">
    <source>
        <dbReference type="ARBA" id="ARBA00022737"/>
    </source>
</evidence>
<proteinExistence type="predicted"/>
<dbReference type="InterPro" id="IPR011713">
    <property type="entry name" value="Leu-rich_rpt_3"/>
</dbReference>
<evidence type="ECO:0000313" key="9">
    <source>
        <dbReference type="Proteomes" id="UP000504610"/>
    </source>
</evidence>
<evidence type="ECO:0000313" key="17">
    <source>
        <dbReference type="RefSeq" id="XP_018445306.1"/>
    </source>
</evidence>
<organism evidence="9 15">
    <name type="scientific">Raphanus sativus</name>
    <name type="common">Radish</name>
    <name type="synonym">Raphanus raphanistrum var. sativus</name>
    <dbReference type="NCBI Taxonomy" id="3726"/>
    <lineage>
        <taxon>Eukaryota</taxon>
        <taxon>Viridiplantae</taxon>
        <taxon>Streptophyta</taxon>
        <taxon>Embryophyta</taxon>
        <taxon>Tracheophyta</taxon>
        <taxon>Spermatophyta</taxon>
        <taxon>Magnoliopsida</taxon>
        <taxon>eudicotyledons</taxon>
        <taxon>Gunneridae</taxon>
        <taxon>Pentapetalae</taxon>
        <taxon>rosids</taxon>
        <taxon>malvids</taxon>
        <taxon>Brassicales</taxon>
        <taxon>Brassicaceae</taxon>
        <taxon>Brassiceae</taxon>
        <taxon>Raphanus</taxon>
    </lineage>
</organism>
<reference evidence="10 11" key="1">
    <citation type="submission" date="2025-04" db="UniProtKB">
        <authorList>
            <consortium name="RefSeq"/>
        </authorList>
    </citation>
    <scope>IDENTIFICATION</scope>
    <source>
        <tissue evidence="10 11">Leaf</tissue>
    </source>
</reference>
<dbReference type="RefSeq" id="XP_018445298.1">
    <property type="nucleotide sequence ID" value="XM_018589796.2"/>
</dbReference>
<gene>
    <name evidence="10 11 12 13 14 15 16 17" type="primary">LOC108817174</name>
</gene>
<dbReference type="OrthoDB" id="1050220at2759"/>
<evidence type="ECO:0000259" key="8">
    <source>
        <dbReference type="PROSITE" id="PS50104"/>
    </source>
</evidence>
<dbReference type="PRINTS" id="PR00364">
    <property type="entry name" value="DISEASERSIST"/>
</dbReference>
<dbReference type="FunFam" id="1.10.8.430:FF:000002">
    <property type="entry name" value="Disease resistance protein (TIR-NBS-LRR class)"/>
    <property type="match status" value="1"/>
</dbReference>
<dbReference type="SUPFAM" id="SSF52058">
    <property type="entry name" value="L domain-like"/>
    <property type="match status" value="1"/>
</dbReference>
<dbReference type="GO" id="GO:0006952">
    <property type="term" value="P:defense response"/>
    <property type="evidence" value="ECO:0007669"/>
    <property type="project" value="UniProtKB-KW"/>
</dbReference>
<dbReference type="PANTHER" id="PTHR11017">
    <property type="entry name" value="LEUCINE-RICH REPEAT-CONTAINING PROTEIN"/>
    <property type="match status" value="1"/>
</dbReference>
<sequence>MVEEKPCCSSLLCNTRSKIGIKVSLFMALLCPSSLPRNWIHDVFPSFHGADVRTTFLSHVLKEFRRRGIDTFIDNNIKRSKSIGPKLTEAIRGSRVAIVLLSRNYASSTWCLNELVEITECRTEFGQTVMPVFYDVDPSDVKKQAGEFGKVSENTCNGKTEEDTRRWREALAEVATIAGEHSRNWRSESEMIEKIAADVSNVVNDSVPSNYFESLVGIGAHMEKMRSLLSLECDEVRMVGIWGPAGIGKTTIARALYEKLCSNFTHTAFMESIKGGYTTHYLDNYAYKLQLQEQLLSKTLSHKELKIGHLGVAQERLKNKKVLVVLDDVDRLVQLKAMADKPEWFGMGSRIIITTQDLKLLKAHGIDHIYKVDYPIDEEALQIFCTYAFSQTSPKDGFEELALEVTNLSGKLPLGLSVMGSYFRGMSKHEWINALPRLKSRLHDDIKSILRFSYDALCDEDKDLFLYIACFFNLKSIQTLEDFLGKTFMDLSHGLHILAERSLISREYGFIKMHNLLVQLGRDIVHEPGKRQFLFDAREICEVLTNETGSESLVGMDLDLAEINKELNISKITFKRMCNLQFLRFYSRFDDKSNCKLHSPKNLKYLSLKLRLLHWDYFPATCLPSRFSTEFLVELNMRNSKLTKLWEGVQPLQNLKWMDLNHSLDLKELPDLSTATNLLSLDLSYCTNLVKLHSSVGNATNLLILNIEYCNNLVEIPSSVENIPNLKIFLAGCSSLVNLPSCIWNISSLRTFNLDNFSSLVQSPLMWNAKNFQGLDLSGCSSLKKLPPVVKDSKFSQSTKFSSFIASIKNLHELILSNCSSLMELPASIGKATSLKTLDLSGCSSLKTLPFSIQHLRGHHGLSLRGWSKHAALTTKSKFPPPHEFDFRRRAKDTRVAKPMALISRYNIEGDVLLDTETGNKEPLDDQSCASAVDHTNITDGGDTPLQVYYSKKKQRKRIMEANMDSNNDEVEAGKKRRVIVGKRL</sequence>
<feature type="domain" description="TIR" evidence="8">
    <location>
        <begin position="39"/>
        <end position="203"/>
    </location>
</feature>
<evidence type="ECO:0000313" key="12">
    <source>
        <dbReference type="RefSeq" id="XP_018445296.1"/>
    </source>
</evidence>
<evidence type="ECO:0000256" key="5">
    <source>
        <dbReference type="ARBA" id="ARBA00022821"/>
    </source>
</evidence>
<dbReference type="EC" id="3.2.2.6" evidence="1"/>
<dbReference type="RefSeq" id="XP_018445306.1">
    <property type="nucleotide sequence ID" value="XM_018589804.2"/>
</dbReference>
<evidence type="ECO:0000256" key="7">
    <source>
        <dbReference type="ARBA" id="ARBA00047304"/>
    </source>
</evidence>
<dbReference type="PANTHER" id="PTHR11017:SF411">
    <property type="entry name" value="ADP-RIBOSYL CYCLASE_CYCLIC ADP-RIBOSE HYDROLASE-RELATED"/>
    <property type="match status" value="1"/>
</dbReference>
<dbReference type="FunFam" id="3.80.10.10:FF:000386">
    <property type="entry name" value="Disease resistance protein RPS4"/>
    <property type="match status" value="1"/>
</dbReference>
<dbReference type="Pfam" id="PF01582">
    <property type="entry name" value="TIR"/>
    <property type="match status" value="1"/>
</dbReference>
<dbReference type="Gene3D" id="3.40.50.10140">
    <property type="entry name" value="Toll/interleukin-1 receptor homology (TIR) domain"/>
    <property type="match status" value="1"/>
</dbReference>
<dbReference type="InterPro" id="IPR032675">
    <property type="entry name" value="LRR_dom_sf"/>
</dbReference>
<dbReference type="SUPFAM" id="SSF52200">
    <property type="entry name" value="Toll/Interleukin receptor TIR domain"/>
    <property type="match status" value="1"/>
</dbReference>
<dbReference type="Pfam" id="PF00931">
    <property type="entry name" value="NB-ARC"/>
    <property type="match status" value="1"/>
</dbReference>